<dbReference type="GO" id="GO:0008236">
    <property type="term" value="F:serine-type peptidase activity"/>
    <property type="evidence" value="ECO:0007669"/>
    <property type="project" value="InterPro"/>
</dbReference>
<keyword evidence="1" id="KW-0732">Signal</keyword>
<sequence>MMNIRTLALLAMATTTLAVTELPAQEQHRSPTLEEYTLGSPKALRRTSLRSLRWLGSDYVYIDSTRLVIGTPTAAHPEKTLLSQDEFLAIIGEATKGAGAKYFTPFSVVDEGLLIPFGKKHYLIDPQTKKQLAAFERAGRAEQAFALAPRAKHAVAVRDNNLFLLLPDGSSKQLTTDGTPTLVYGQSVHQNEFGINGGLFWSPDGSRLAFYRMDQSMVTPYPLVHINTRKATEEKLYYPMAGMPSHHVTLGIYDVASGQTTYIKTGEPKEKYLTNISWAPDSKTVYIAEVNREQNHMDLKAYDPATGDYLKTLFSEHNDKYIEPQWPMRFIPGRDKEFVWQTRRDGYTHLYRYNVDGKLLGQITRGEWEITDFLGFADGGKTIVYSSTQLSPIDRVIASVSIDGRKTRILTPQAGWHVGQLSSDGKYLLDTYESLKNPTENRLLSVATGKPIATLYQSKDPEAGFINPEITFGTIKAADGVTDLHYRLLKPTNFDPAKKYPTIVYVYNGPHAQLVQNRFHAGCLGWDLYMATKGFVIFTVDGRGSAHRGAAFEQVIHRHLGKNEMADQMKGVDFLKSLPYVDAGRIGVAGWSYGGFMTTNLMLTYPDVFKVGSAGGAVTDWARYEIMYGERYMDSPQDNPEGYKETNLSLRAGNLKGRLLLIHGTIDPTVVWQHTQLFVDACVKAGTYPDYMIYPEHKHNVLGVDRVHLNYTMARYFMDHL</sequence>
<dbReference type="InterPro" id="IPR050278">
    <property type="entry name" value="Serine_Prot_S9B/DPPIV"/>
</dbReference>
<dbReference type="Pfam" id="PF00930">
    <property type="entry name" value="DPPIV_N"/>
    <property type="match status" value="1"/>
</dbReference>
<feature type="chain" id="PRO_5007462482" evidence="1">
    <location>
        <begin position="19"/>
        <end position="721"/>
    </location>
</feature>
<accession>A0A134BEY4</accession>
<keyword evidence="5" id="KW-1185">Reference proteome</keyword>
<dbReference type="Proteomes" id="UP000070224">
    <property type="component" value="Unassembled WGS sequence"/>
</dbReference>
<comment type="caution">
    <text evidence="4">The sequence shown here is derived from an EMBL/GenBank/DDBJ whole genome shotgun (WGS) entry which is preliminary data.</text>
</comment>
<feature type="signal peptide" evidence="1">
    <location>
        <begin position="1"/>
        <end position="18"/>
    </location>
</feature>
<dbReference type="Gene3D" id="2.140.10.30">
    <property type="entry name" value="Dipeptidylpeptidase IV, N-terminal domain"/>
    <property type="match status" value="1"/>
</dbReference>
<dbReference type="SUPFAM" id="SSF53474">
    <property type="entry name" value="alpha/beta-Hydrolases"/>
    <property type="match status" value="1"/>
</dbReference>
<organism evidence="4 5">
    <name type="scientific">Porphyromonas somerae</name>
    <dbReference type="NCBI Taxonomy" id="322095"/>
    <lineage>
        <taxon>Bacteria</taxon>
        <taxon>Pseudomonadati</taxon>
        <taxon>Bacteroidota</taxon>
        <taxon>Bacteroidia</taxon>
        <taxon>Bacteroidales</taxon>
        <taxon>Porphyromonadaceae</taxon>
        <taxon>Porphyromonas</taxon>
    </lineage>
</organism>
<dbReference type="AlphaFoldDB" id="A0A134BEY4"/>
<dbReference type="PANTHER" id="PTHR11731">
    <property type="entry name" value="PROTEASE FAMILY S9B,C DIPEPTIDYL-PEPTIDASE IV-RELATED"/>
    <property type="match status" value="1"/>
</dbReference>
<evidence type="ECO:0000259" key="3">
    <source>
        <dbReference type="Pfam" id="PF00930"/>
    </source>
</evidence>
<dbReference type="PATRIC" id="fig|322095.3.peg.161"/>
<dbReference type="GO" id="GO:0008239">
    <property type="term" value="F:dipeptidyl-peptidase activity"/>
    <property type="evidence" value="ECO:0007669"/>
    <property type="project" value="TreeGrafter"/>
</dbReference>
<evidence type="ECO:0000313" key="4">
    <source>
        <dbReference type="EMBL" id="KXB78512.1"/>
    </source>
</evidence>
<dbReference type="Pfam" id="PF00326">
    <property type="entry name" value="Peptidase_S9"/>
    <property type="match status" value="1"/>
</dbReference>
<protein>
    <submittedName>
        <fullName evidence="4">Peptidase, S9A/B/C family, catalytic domain protein</fullName>
    </submittedName>
</protein>
<name>A0A134BEY4_9PORP</name>
<dbReference type="SUPFAM" id="SSF82171">
    <property type="entry name" value="DPP6 N-terminal domain-like"/>
    <property type="match status" value="1"/>
</dbReference>
<dbReference type="PANTHER" id="PTHR11731:SF193">
    <property type="entry name" value="DIPEPTIDYL PEPTIDASE 9"/>
    <property type="match status" value="1"/>
</dbReference>
<dbReference type="STRING" id="322095.HMPREF3185_00160"/>
<feature type="domain" description="Peptidase S9 prolyl oligopeptidase catalytic" evidence="2">
    <location>
        <begin position="529"/>
        <end position="718"/>
    </location>
</feature>
<dbReference type="EMBL" id="LSDK01000013">
    <property type="protein sequence ID" value="KXB78512.1"/>
    <property type="molecule type" value="Genomic_DNA"/>
</dbReference>
<evidence type="ECO:0000313" key="5">
    <source>
        <dbReference type="Proteomes" id="UP000070224"/>
    </source>
</evidence>
<dbReference type="GO" id="GO:0006508">
    <property type="term" value="P:proteolysis"/>
    <property type="evidence" value="ECO:0007669"/>
    <property type="project" value="InterPro"/>
</dbReference>
<gene>
    <name evidence="4" type="ORF">HMPREF3185_00160</name>
</gene>
<feature type="domain" description="Dipeptidylpeptidase IV N-terminal" evidence="3">
    <location>
        <begin position="122"/>
        <end position="438"/>
    </location>
</feature>
<evidence type="ECO:0000259" key="2">
    <source>
        <dbReference type="Pfam" id="PF00326"/>
    </source>
</evidence>
<reference evidence="5" key="1">
    <citation type="submission" date="2016-01" db="EMBL/GenBank/DDBJ databases">
        <authorList>
            <person name="Mitreva M."/>
            <person name="Pepin K.H."/>
            <person name="Mihindukulasuriya K.A."/>
            <person name="Fulton R."/>
            <person name="Fronick C."/>
            <person name="O'Laughlin M."/>
            <person name="Miner T."/>
            <person name="Herter B."/>
            <person name="Rosa B.A."/>
            <person name="Cordes M."/>
            <person name="Tomlinson C."/>
            <person name="Wollam A."/>
            <person name="Palsikar V.B."/>
            <person name="Mardis E.R."/>
            <person name="Wilson R.K."/>
        </authorList>
    </citation>
    <scope>NUCLEOTIDE SEQUENCE [LARGE SCALE GENOMIC DNA]</scope>
    <source>
        <strain evidence="5">KA00683</strain>
    </source>
</reference>
<dbReference type="Gene3D" id="3.40.50.1820">
    <property type="entry name" value="alpha/beta hydrolase"/>
    <property type="match status" value="1"/>
</dbReference>
<dbReference type="InterPro" id="IPR001375">
    <property type="entry name" value="Peptidase_S9_cat"/>
</dbReference>
<dbReference type="InterPro" id="IPR002469">
    <property type="entry name" value="Peptidase_S9B_N"/>
</dbReference>
<proteinExistence type="predicted"/>
<evidence type="ECO:0000256" key="1">
    <source>
        <dbReference type="SAM" id="SignalP"/>
    </source>
</evidence>
<dbReference type="InterPro" id="IPR029058">
    <property type="entry name" value="AB_hydrolase_fold"/>
</dbReference>